<gene>
    <name evidence="8" type="primary">fetB2</name>
    <name evidence="8" type="ORF">HMPREF9098_1084</name>
</gene>
<evidence type="ECO:0000313" key="9">
    <source>
        <dbReference type="Proteomes" id="UP000004088"/>
    </source>
</evidence>
<dbReference type="EMBL" id="AEWV01000015">
    <property type="protein sequence ID" value="EGC17758.1"/>
    <property type="molecule type" value="Genomic_DNA"/>
</dbReference>
<dbReference type="Pfam" id="PF01497">
    <property type="entry name" value="Peripla_BP_2"/>
    <property type="match status" value="1"/>
</dbReference>
<dbReference type="InterPro" id="IPR002491">
    <property type="entry name" value="ABC_transptr_periplasmic_BD"/>
</dbReference>
<dbReference type="FunFam" id="3.40.50.1980:FF:000012">
    <property type="entry name" value="Iron ABC transporter substrate-binding protein"/>
    <property type="match status" value="1"/>
</dbReference>
<reference evidence="8 9" key="1">
    <citation type="submission" date="2011-01" db="EMBL/GenBank/DDBJ databases">
        <authorList>
            <person name="Muzny D."/>
            <person name="Qin X."/>
            <person name="Deng J."/>
            <person name="Jiang H."/>
            <person name="Liu Y."/>
            <person name="Qu J."/>
            <person name="Song X.-Z."/>
            <person name="Zhang L."/>
            <person name="Thornton R."/>
            <person name="Coyle M."/>
            <person name="Francisco L."/>
            <person name="Jackson L."/>
            <person name="Javaid M."/>
            <person name="Korchina V."/>
            <person name="Kovar C."/>
            <person name="Mata R."/>
            <person name="Mathew T."/>
            <person name="Ngo R."/>
            <person name="Nguyen L."/>
            <person name="Nguyen N."/>
            <person name="Okwuonu G."/>
            <person name="Ongeri F."/>
            <person name="Pham C."/>
            <person name="Simmons D."/>
            <person name="Wilczek-Boney K."/>
            <person name="Hale W."/>
            <person name="Jakkamsetti A."/>
            <person name="Pham P."/>
            <person name="Ruth R."/>
            <person name="San Lucas F."/>
            <person name="Warren J."/>
            <person name="Zhang J."/>
            <person name="Zhao Z."/>
            <person name="Zhou C."/>
            <person name="Zhu D."/>
            <person name="Lee S."/>
            <person name="Bess C."/>
            <person name="Blankenburg K."/>
            <person name="Forbes L."/>
            <person name="Fu Q."/>
            <person name="Gubbala S."/>
            <person name="Hirani K."/>
            <person name="Jayaseelan J.C."/>
            <person name="Lara F."/>
            <person name="Munidasa M."/>
            <person name="Palculict T."/>
            <person name="Patil S."/>
            <person name="Pu L.-L."/>
            <person name="Saada N."/>
            <person name="Tang L."/>
            <person name="Weissenberger G."/>
            <person name="Zhu Y."/>
            <person name="Hemphill L."/>
            <person name="Shang Y."/>
            <person name="Youmans B."/>
            <person name="Ayvaz T."/>
            <person name="Ross M."/>
            <person name="Santibanez J."/>
            <person name="Aqrawi P."/>
            <person name="Gross S."/>
            <person name="Joshi V."/>
            <person name="Fowler G."/>
            <person name="Nazareth L."/>
            <person name="Reid J."/>
            <person name="Worley K."/>
            <person name="Petrosino J."/>
            <person name="Highlander S."/>
            <person name="Gibbs R."/>
        </authorList>
    </citation>
    <scope>NUCLEOTIDE SEQUENCE [LARGE SCALE GENOMIC DNA]</scope>
    <source>
        <strain evidence="8 9">ATCC 33394</strain>
    </source>
</reference>
<dbReference type="GO" id="GO:1901678">
    <property type="term" value="P:iron coordination entity transport"/>
    <property type="evidence" value="ECO:0007669"/>
    <property type="project" value="UniProtKB-ARBA"/>
</dbReference>
<keyword evidence="4" id="KW-0410">Iron transport</keyword>
<dbReference type="InterPro" id="IPR033870">
    <property type="entry name" value="FatB"/>
</dbReference>
<feature type="chain" id="PRO_5003251927" evidence="6">
    <location>
        <begin position="39"/>
        <end position="341"/>
    </location>
</feature>
<dbReference type="CDD" id="cd01140">
    <property type="entry name" value="FatB"/>
    <property type="match status" value="1"/>
</dbReference>
<evidence type="ECO:0000256" key="1">
    <source>
        <dbReference type="ARBA" id="ARBA00004196"/>
    </source>
</evidence>
<comment type="caution">
    <text evidence="8">The sequence shown here is derived from an EMBL/GenBank/DDBJ whole genome shotgun (WGS) entry which is preliminary data.</text>
</comment>
<evidence type="ECO:0000256" key="4">
    <source>
        <dbReference type="ARBA" id="ARBA00022496"/>
    </source>
</evidence>
<dbReference type="HOGENOM" id="CLU_038034_3_0_4"/>
<dbReference type="GO" id="GO:0030288">
    <property type="term" value="C:outer membrane-bounded periplasmic space"/>
    <property type="evidence" value="ECO:0007669"/>
    <property type="project" value="TreeGrafter"/>
</dbReference>
<dbReference type="PANTHER" id="PTHR30532:SF28">
    <property type="entry name" value="PETROBACTIN-BINDING PROTEIN YCLQ"/>
    <property type="match status" value="1"/>
</dbReference>
<dbReference type="FunFam" id="3.40.50.1980:FF:000034">
    <property type="entry name" value="Ferric enterobactin transporter binding protein"/>
    <property type="match status" value="1"/>
</dbReference>
<evidence type="ECO:0000256" key="5">
    <source>
        <dbReference type="ARBA" id="ARBA00022729"/>
    </source>
</evidence>
<feature type="domain" description="Fe/B12 periplasmic-binding" evidence="7">
    <location>
        <begin position="74"/>
        <end position="334"/>
    </location>
</feature>
<sequence length="341" mass="36466">MFNNKHSYSYAKEPHTVKPRFYWAACAVLLAACSPEPAAEKTVSAASQAASASAATLTVPTARGDAIVPKNPERVAVYDWAALDTLTELGVNVGATTAPVRVDYLQPAFDKAATVGTLFEPDYEALHCYNPQLVITGGPGAEAYEQLAKKATTIDLTVDNGNIRTSGEKQMETLARIFGKEARAAELKAQIDALFAQTREAAKGKGRGLVLSVTGNKVSAFGTQSRLASWIHGDIGLPPVDESLRNEGHGQPVSFEYIKEKNPDWIFIIDRTAAIGQEGPAAMEVLDNALVRGTNAWKRKQIIVMPAANYIVAGGARQLIQAAEQLKAAFEKAEPVSAGKE</sequence>
<evidence type="ECO:0000313" key="8">
    <source>
        <dbReference type="EMBL" id="EGC17758.1"/>
    </source>
</evidence>
<keyword evidence="4" id="KW-0408">Iron</keyword>
<feature type="signal peptide" evidence="6">
    <location>
        <begin position="1"/>
        <end position="38"/>
    </location>
</feature>
<keyword evidence="3" id="KW-0813">Transport</keyword>
<evidence type="ECO:0000256" key="3">
    <source>
        <dbReference type="ARBA" id="ARBA00022448"/>
    </source>
</evidence>
<accession>F0EZ00</accession>
<evidence type="ECO:0000259" key="7">
    <source>
        <dbReference type="PROSITE" id="PS50983"/>
    </source>
</evidence>
<dbReference type="Gene3D" id="3.40.50.1980">
    <property type="entry name" value="Nitrogenase molybdenum iron protein domain"/>
    <property type="match status" value="2"/>
</dbReference>
<protein>
    <submittedName>
        <fullName evidence="8">Periplasmic binding protein</fullName>
    </submittedName>
</protein>
<dbReference type="Proteomes" id="UP000004088">
    <property type="component" value="Unassembled WGS sequence"/>
</dbReference>
<keyword evidence="9" id="KW-1185">Reference proteome</keyword>
<dbReference type="InterPro" id="IPR051313">
    <property type="entry name" value="Bact_iron-sidero_bind"/>
</dbReference>
<dbReference type="PROSITE" id="PS51257">
    <property type="entry name" value="PROKAR_LIPOPROTEIN"/>
    <property type="match status" value="1"/>
</dbReference>
<dbReference type="PROSITE" id="PS50983">
    <property type="entry name" value="FE_B12_PBP"/>
    <property type="match status" value="1"/>
</dbReference>
<organism evidence="8 9">
    <name type="scientific">Kingella denitrificans ATCC 33394</name>
    <dbReference type="NCBI Taxonomy" id="888741"/>
    <lineage>
        <taxon>Bacteria</taxon>
        <taxon>Pseudomonadati</taxon>
        <taxon>Pseudomonadota</taxon>
        <taxon>Betaproteobacteria</taxon>
        <taxon>Neisseriales</taxon>
        <taxon>Neisseriaceae</taxon>
        <taxon>Kingella</taxon>
    </lineage>
</organism>
<dbReference type="AlphaFoldDB" id="F0EZ00"/>
<evidence type="ECO:0000256" key="6">
    <source>
        <dbReference type="SAM" id="SignalP"/>
    </source>
</evidence>
<dbReference type="PANTHER" id="PTHR30532">
    <property type="entry name" value="IRON III DICITRATE-BINDING PERIPLASMIC PROTEIN"/>
    <property type="match status" value="1"/>
</dbReference>
<dbReference type="SUPFAM" id="SSF53807">
    <property type="entry name" value="Helical backbone' metal receptor"/>
    <property type="match status" value="1"/>
</dbReference>
<comment type="similarity">
    <text evidence="2">Belongs to the bacterial solute-binding protein 8 family.</text>
</comment>
<proteinExistence type="inferred from homology"/>
<name>F0EZ00_9NEIS</name>
<keyword evidence="5 6" id="KW-0732">Signal</keyword>
<dbReference type="STRING" id="888741.HMPREF9098_1084"/>
<evidence type="ECO:0000256" key="2">
    <source>
        <dbReference type="ARBA" id="ARBA00008814"/>
    </source>
</evidence>
<keyword evidence="4" id="KW-0406">Ion transport</keyword>
<comment type="subcellular location">
    <subcellularLocation>
        <location evidence="1">Cell envelope</location>
    </subcellularLocation>
</comment>